<feature type="transmembrane region" description="Helical" evidence="1">
    <location>
        <begin position="6"/>
        <end position="27"/>
    </location>
</feature>
<evidence type="ECO:0000313" key="3">
    <source>
        <dbReference type="Proteomes" id="UP000050356"/>
    </source>
</evidence>
<reference evidence="2 3" key="1">
    <citation type="submission" date="2015-09" db="EMBL/GenBank/DDBJ databases">
        <title>Genome announcement of multiple Pseudomonas syringae strains.</title>
        <authorList>
            <person name="Thakur S."/>
            <person name="Wang P.W."/>
            <person name="Gong Y."/>
            <person name="Weir B.S."/>
            <person name="Guttman D.S."/>
        </authorList>
    </citation>
    <scope>NUCLEOTIDE SEQUENCE [LARGE SCALE GENOMIC DNA]</scope>
    <source>
        <strain evidence="2 3">ICMP17524</strain>
    </source>
</reference>
<evidence type="ECO:0000256" key="1">
    <source>
        <dbReference type="SAM" id="Phobius"/>
    </source>
</evidence>
<dbReference type="Proteomes" id="UP000050356">
    <property type="component" value="Unassembled WGS sequence"/>
</dbReference>
<evidence type="ECO:0000313" key="2">
    <source>
        <dbReference type="EMBL" id="KPX01007.1"/>
    </source>
</evidence>
<dbReference type="EMBL" id="LJQA01000067">
    <property type="protein sequence ID" value="KPX01007.1"/>
    <property type="molecule type" value="Genomic_DNA"/>
</dbReference>
<keyword evidence="1" id="KW-0812">Transmembrane</keyword>
<gene>
    <name evidence="2" type="ORF">ALO50_04193</name>
</gene>
<feature type="non-terminal residue" evidence="2">
    <location>
        <position position="1"/>
    </location>
</feature>
<comment type="caution">
    <text evidence="2">The sequence shown here is derived from an EMBL/GenBank/DDBJ whole genome shotgun (WGS) entry which is preliminary data.</text>
</comment>
<keyword evidence="1" id="KW-1133">Transmembrane helix</keyword>
<dbReference type="AlphaFoldDB" id="A0A0N8R7K0"/>
<organism evidence="2 3">
    <name type="scientific">Pseudomonas syringae pv. cerasicola</name>
    <dbReference type="NCBI Taxonomy" id="264451"/>
    <lineage>
        <taxon>Bacteria</taxon>
        <taxon>Pseudomonadati</taxon>
        <taxon>Pseudomonadota</taxon>
        <taxon>Gammaproteobacteria</taxon>
        <taxon>Pseudomonadales</taxon>
        <taxon>Pseudomonadaceae</taxon>
        <taxon>Pseudomonas</taxon>
        <taxon>Pseudomonas syringae</taxon>
    </lineage>
</organism>
<keyword evidence="1" id="KW-0472">Membrane</keyword>
<proteinExistence type="predicted"/>
<protein>
    <submittedName>
        <fullName evidence="2">Major facilitator superfamily</fullName>
    </submittedName>
</protein>
<sequence length="48" mass="4849">VHAAGYSAAFLTLAGVAAASCLLLVAVPETLSRSNNEPDLKPDHAVST</sequence>
<dbReference type="PATRIC" id="fig|264451.4.peg.727"/>
<name>A0A0N8R7K0_PSESX</name>
<accession>A0A0N8R7K0</accession>